<name>A0A8S5LTD0_9CAUD</name>
<accession>A0A8S5LTD0</accession>
<feature type="compositionally biased region" description="Basic and acidic residues" evidence="1">
    <location>
        <begin position="31"/>
        <end position="44"/>
    </location>
</feature>
<dbReference type="EMBL" id="BK014734">
    <property type="protein sequence ID" value="DAD73305.1"/>
    <property type="molecule type" value="Genomic_DNA"/>
</dbReference>
<organism evidence="2">
    <name type="scientific">Siphoviridae sp. ctOIB27</name>
    <dbReference type="NCBI Taxonomy" id="2826308"/>
    <lineage>
        <taxon>Viruses</taxon>
        <taxon>Duplodnaviria</taxon>
        <taxon>Heunggongvirae</taxon>
        <taxon>Uroviricota</taxon>
        <taxon>Caudoviricetes</taxon>
    </lineage>
</organism>
<proteinExistence type="predicted"/>
<feature type="region of interest" description="Disordered" evidence="1">
    <location>
        <begin position="23"/>
        <end position="44"/>
    </location>
</feature>
<reference evidence="2" key="1">
    <citation type="journal article" date="2021" name="Proc. Natl. Acad. Sci. U.S.A.">
        <title>A Catalog of Tens of Thousands of Viruses from Human Metagenomes Reveals Hidden Associations with Chronic Diseases.</title>
        <authorList>
            <person name="Tisza M.J."/>
            <person name="Buck C.B."/>
        </authorList>
    </citation>
    <scope>NUCLEOTIDE SEQUENCE</scope>
    <source>
        <strain evidence="2">CtOIB27</strain>
    </source>
</reference>
<protein>
    <submittedName>
        <fullName evidence="2">Uncharacterized protein</fullName>
    </submittedName>
</protein>
<sequence length="77" mass="8135">MGPINFELGAPAPVGVDFNVTVRTGGPGGTTDHRALSNRDADDQHPIKAITGLADKLNTIPPAAERITNTEIEEMLK</sequence>
<evidence type="ECO:0000256" key="1">
    <source>
        <dbReference type="SAM" id="MobiDB-lite"/>
    </source>
</evidence>
<evidence type="ECO:0000313" key="2">
    <source>
        <dbReference type="EMBL" id="DAD73305.1"/>
    </source>
</evidence>